<dbReference type="Proteomes" id="UP000831390">
    <property type="component" value="Chromosome"/>
</dbReference>
<reference evidence="1 2" key="1">
    <citation type="submission" date="2022-03" db="EMBL/GenBank/DDBJ databases">
        <title>Hymenobactersp. isolated from the air.</title>
        <authorList>
            <person name="Won M."/>
            <person name="Kwon S.-W."/>
        </authorList>
    </citation>
    <scope>NUCLEOTIDE SEQUENCE [LARGE SCALE GENOMIC DNA]</scope>
    <source>
        <strain evidence="1 2">KACC 22596</strain>
    </source>
</reference>
<organism evidence="1 2">
    <name type="scientific">Hymenobacter monticola</name>
    <dbReference type="NCBI Taxonomy" id="1705399"/>
    <lineage>
        <taxon>Bacteria</taxon>
        <taxon>Pseudomonadati</taxon>
        <taxon>Bacteroidota</taxon>
        <taxon>Cytophagia</taxon>
        <taxon>Cytophagales</taxon>
        <taxon>Hymenobacteraceae</taxon>
        <taxon>Hymenobacter</taxon>
    </lineage>
</organism>
<proteinExistence type="predicted"/>
<accession>A0ABY4B6R3</accession>
<dbReference type="RefSeq" id="WP_243513203.1">
    <property type="nucleotide sequence ID" value="NZ_CP094534.1"/>
</dbReference>
<evidence type="ECO:0000313" key="1">
    <source>
        <dbReference type="EMBL" id="UOE33463.1"/>
    </source>
</evidence>
<dbReference type="EMBL" id="CP094534">
    <property type="protein sequence ID" value="UOE33463.1"/>
    <property type="molecule type" value="Genomic_DNA"/>
</dbReference>
<sequence>MANPIMLKAIPAFIIPFAIVAGLAVNSFGLQSQNGVTKAQAIIQAEEFIKENGYTSTPADKSKLSYELFDGLEKKLDVMLSRRHNTLHPKAFCLSEDEDNWDVGFLSTRVKPEGLTSRQRQSDLPGRAVIVRKDGSGIRMAHKDPLFSHFKKL</sequence>
<name>A0ABY4B6R3_9BACT</name>
<keyword evidence="2" id="KW-1185">Reference proteome</keyword>
<evidence type="ECO:0000313" key="2">
    <source>
        <dbReference type="Proteomes" id="UP000831390"/>
    </source>
</evidence>
<gene>
    <name evidence="1" type="ORF">MTP16_20345</name>
</gene>
<protein>
    <submittedName>
        <fullName evidence="1">Uncharacterized protein</fullName>
    </submittedName>
</protein>